<dbReference type="AlphaFoldDB" id="A0A0F4L987"/>
<dbReference type="InterPro" id="IPR013785">
    <property type="entry name" value="Aldolase_TIM"/>
</dbReference>
<dbReference type="CDD" id="cd00947">
    <property type="entry name" value="TBP_aldolase_IIB"/>
    <property type="match status" value="1"/>
</dbReference>
<dbReference type="PATRIC" id="fig|1218493.3.peg.1096"/>
<dbReference type="InterPro" id="IPR000771">
    <property type="entry name" value="FBA_II"/>
</dbReference>
<feature type="binding site" evidence="2">
    <location>
        <position position="180"/>
    </location>
    <ligand>
        <name>Zn(2+)</name>
        <dbReference type="ChEBI" id="CHEBI:29105"/>
        <label>1</label>
        <note>catalytic</note>
    </ligand>
</feature>
<dbReference type="PIRSF" id="PIRSF001359">
    <property type="entry name" value="F_bP_aldolase_II"/>
    <property type="match status" value="1"/>
</dbReference>
<gene>
    <name evidence="3" type="ORF">JF76_10440</name>
</gene>
<dbReference type="GO" id="GO:0008270">
    <property type="term" value="F:zinc ion binding"/>
    <property type="evidence" value="ECO:0007669"/>
    <property type="project" value="InterPro"/>
</dbReference>
<dbReference type="SUPFAM" id="SSF51569">
    <property type="entry name" value="Aldolase"/>
    <property type="match status" value="1"/>
</dbReference>
<dbReference type="EMBL" id="JXBY01000019">
    <property type="protein sequence ID" value="KJY55407.1"/>
    <property type="molecule type" value="Genomic_DNA"/>
</dbReference>
<dbReference type="PANTHER" id="PTHR30304:SF0">
    <property type="entry name" value="D-TAGATOSE-1,6-BISPHOSPHATE ALDOLASE SUBUNIT GATY-RELATED"/>
    <property type="match status" value="1"/>
</dbReference>
<feature type="binding site" evidence="2">
    <location>
        <position position="103"/>
    </location>
    <ligand>
        <name>Zn(2+)</name>
        <dbReference type="ChEBI" id="CHEBI:29105"/>
        <label>2</label>
    </ligand>
</feature>
<keyword evidence="2" id="KW-0862">Zinc</keyword>
<evidence type="ECO:0000313" key="3">
    <source>
        <dbReference type="EMBL" id="KJY55407.1"/>
    </source>
</evidence>
<dbReference type="OrthoDB" id="9803995at2"/>
<proteinExistence type="predicted"/>
<dbReference type="Pfam" id="PF01116">
    <property type="entry name" value="F_bP_aldolase"/>
    <property type="match status" value="1"/>
</dbReference>
<accession>A0A0F4L987</accession>
<protein>
    <submittedName>
        <fullName evidence="3">Putative Tagatose-bisphosphate aldolase</fullName>
    </submittedName>
</protein>
<sequence length="314" mass="34799">MVLVTGKRLLDVAHKNHFAIPAYNAGSGQLFTATLEKCIEDQTPFIMAIHPTELAFLRDNFVGQVLQGINKTDLPIALHLDHGASYEDCIHAIHLGFTSVMIDCSMKPYDENIATTKKVVEAAHATGISVEAEIGTIADTGYDVNGHLTNDVHYTTPEMARDFVEKTNVDSLAIAIGTAHGLYPKDVQPKLKPEIAKQVSEAVDVPLVLHGASNNPDDKIQEAIDNGINKINISSDIKIAFATGLRHLLDNSDPNEMREPKLMFPEAMIEEQKVVHHKNELCKATNRTHLYFEHEEPVEVPYKIENFQTETFKA</sequence>
<dbReference type="RefSeq" id="WP_034979728.1">
    <property type="nucleotide sequence ID" value="NZ_JBHSZS010000025.1"/>
</dbReference>
<dbReference type="PROSITE" id="PS00602">
    <property type="entry name" value="ALDOLASE_CLASS_II_1"/>
    <property type="match status" value="1"/>
</dbReference>
<feature type="binding site" evidence="2">
    <location>
        <position position="133"/>
    </location>
    <ligand>
        <name>Zn(2+)</name>
        <dbReference type="ChEBI" id="CHEBI:29105"/>
        <label>2</label>
    </ligand>
</feature>
<name>A0A0F4L987_9LACO</name>
<dbReference type="Proteomes" id="UP000033533">
    <property type="component" value="Unassembled WGS sequence"/>
</dbReference>
<feature type="binding site" evidence="2">
    <location>
        <position position="82"/>
    </location>
    <ligand>
        <name>Zn(2+)</name>
        <dbReference type="ChEBI" id="CHEBI:29105"/>
        <label>1</label>
        <note>catalytic</note>
    </ligand>
</feature>
<feature type="binding site" evidence="2">
    <location>
        <position position="210"/>
    </location>
    <ligand>
        <name>Zn(2+)</name>
        <dbReference type="ChEBI" id="CHEBI:29105"/>
        <label>1</label>
        <note>catalytic</note>
    </ligand>
</feature>
<organism evidence="3 4">
    <name type="scientific">Lactobacillus kullabergensis</name>
    <dbReference type="NCBI Taxonomy" id="1218493"/>
    <lineage>
        <taxon>Bacteria</taxon>
        <taxon>Bacillati</taxon>
        <taxon>Bacillota</taxon>
        <taxon>Bacilli</taxon>
        <taxon>Lactobacillales</taxon>
        <taxon>Lactobacillaceae</taxon>
        <taxon>Lactobacillus</taxon>
    </lineage>
</organism>
<dbReference type="InterPro" id="IPR050246">
    <property type="entry name" value="Class_II_FBP_aldolase"/>
</dbReference>
<comment type="cofactor">
    <cofactor evidence="2">
        <name>Zn(2+)</name>
        <dbReference type="ChEBI" id="CHEBI:29105"/>
    </cofactor>
    <text evidence="2">Binds 2 Zn(2+) ions per subunit. One is catalytic and the other provides a structural contribution.</text>
</comment>
<dbReference type="GO" id="GO:0005975">
    <property type="term" value="P:carbohydrate metabolic process"/>
    <property type="evidence" value="ECO:0007669"/>
    <property type="project" value="InterPro"/>
</dbReference>
<evidence type="ECO:0000256" key="2">
    <source>
        <dbReference type="PIRSR" id="PIRSR001359-3"/>
    </source>
</evidence>
<evidence type="ECO:0000313" key="4">
    <source>
        <dbReference type="Proteomes" id="UP000033533"/>
    </source>
</evidence>
<dbReference type="HOGENOM" id="CLU_040088_1_0_9"/>
<dbReference type="GO" id="GO:0016832">
    <property type="term" value="F:aldehyde-lyase activity"/>
    <property type="evidence" value="ECO:0007669"/>
    <property type="project" value="InterPro"/>
</dbReference>
<dbReference type="Gene3D" id="3.20.20.70">
    <property type="entry name" value="Aldolase class I"/>
    <property type="match status" value="1"/>
</dbReference>
<keyword evidence="2" id="KW-0479">Metal-binding</keyword>
<evidence type="ECO:0000256" key="1">
    <source>
        <dbReference type="PIRSR" id="PIRSR001359-1"/>
    </source>
</evidence>
<reference evidence="3 4" key="1">
    <citation type="submission" date="2014-12" db="EMBL/GenBank/DDBJ databases">
        <title>Comparative genomics of the lactic acid bacteria isolated from the honey bee gut.</title>
        <authorList>
            <person name="Ellegaard K.M."/>
            <person name="Tamarit D."/>
            <person name="Javelind E."/>
            <person name="Olofsson T."/>
            <person name="Andersson S.G."/>
            <person name="Vasquez A."/>
        </authorList>
    </citation>
    <scope>NUCLEOTIDE SEQUENCE [LARGE SCALE GENOMIC DNA]</scope>
    <source>
        <strain evidence="3 4">Biut2</strain>
    </source>
</reference>
<comment type="caution">
    <text evidence="3">The sequence shown here is derived from an EMBL/GenBank/DDBJ whole genome shotgun (WGS) entry which is preliminary data.</text>
</comment>
<dbReference type="STRING" id="1218493.JF76_10440"/>
<dbReference type="NCBIfam" id="TIGR00167">
    <property type="entry name" value="cbbA"/>
    <property type="match status" value="1"/>
</dbReference>
<feature type="active site" description="Proton donor" evidence="1">
    <location>
        <position position="81"/>
    </location>
</feature>
<dbReference type="PANTHER" id="PTHR30304">
    <property type="entry name" value="D-TAGATOSE-1,6-BISPHOSPHATE ALDOLASE"/>
    <property type="match status" value="1"/>
</dbReference>